<organism evidence="1 2">
    <name type="scientific">Trifolium pratense</name>
    <name type="common">Red clover</name>
    <dbReference type="NCBI Taxonomy" id="57577"/>
    <lineage>
        <taxon>Eukaryota</taxon>
        <taxon>Viridiplantae</taxon>
        <taxon>Streptophyta</taxon>
        <taxon>Embryophyta</taxon>
        <taxon>Tracheophyta</taxon>
        <taxon>Spermatophyta</taxon>
        <taxon>Magnoliopsida</taxon>
        <taxon>eudicotyledons</taxon>
        <taxon>Gunneridae</taxon>
        <taxon>Pentapetalae</taxon>
        <taxon>rosids</taxon>
        <taxon>fabids</taxon>
        <taxon>Fabales</taxon>
        <taxon>Fabaceae</taxon>
        <taxon>Papilionoideae</taxon>
        <taxon>50 kb inversion clade</taxon>
        <taxon>NPAAA clade</taxon>
        <taxon>Hologalegina</taxon>
        <taxon>IRL clade</taxon>
        <taxon>Trifolieae</taxon>
        <taxon>Trifolium</taxon>
    </lineage>
</organism>
<evidence type="ECO:0000313" key="1">
    <source>
        <dbReference type="EMBL" id="PNX78215.1"/>
    </source>
</evidence>
<evidence type="ECO:0000313" key="2">
    <source>
        <dbReference type="Proteomes" id="UP000236291"/>
    </source>
</evidence>
<sequence>VRNLPNASLLLSQTKYSLNLLTIGSMQNVNGISSPMFIATLVVYKCEAVIWIVCYLEVTVSCGLLIQPVTPQQPMVTASYDAYRVSSPDHFNITEEVMWIQTLLKEIQIPFTMPVIYCDNLNTVFLSHNLVLHSGRNIWNWIYTMDLLYNGSELFGK</sequence>
<dbReference type="AlphaFoldDB" id="A0A2K3LI47"/>
<reference evidence="1 2" key="2">
    <citation type="journal article" date="2017" name="Front. Plant Sci.">
        <title>Gene Classification and Mining of Molecular Markers Useful in Red Clover (Trifolium pratense) Breeding.</title>
        <authorList>
            <person name="Istvanek J."/>
            <person name="Dluhosova J."/>
            <person name="Dluhos P."/>
            <person name="Patkova L."/>
            <person name="Nedelnik J."/>
            <person name="Repkova J."/>
        </authorList>
    </citation>
    <scope>NUCLEOTIDE SEQUENCE [LARGE SCALE GENOMIC DNA]</scope>
    <source>
        <strain evidence="2">cv. Tatra</strain>
        <tissue evidence="1">Young leaves</tissue>
    </source>
</reference>
<comment type="caution">
    <text evidence="1">The sequence shown here is derived from an EMBL/GenBank/DDBJ whole genome shotgun (WGS) entry which is preliminary data.</text>
</comment>
<accession>A0A2K3LI47</accession>
<dbReference type="Proteomes" id="UP000236291">
    <property type="component" value="Unassembled WGS sequence"/>
</dbReference>
<dbReference type="EMBL" id="ASHM01033701">
    <property type="protein sequence ID" value="PNX78215.1"/>
    <property type="molecule type" value="Genomic_DNA"/>
</dbReference>
<feature type="non-terminal residue" evidence="1">
    <location>
        <position position="1"/>
    </location>
</feature>
<proteinExistence type="predicted"/>
<name>A0A2K3LI47_TRIPR</name>
<gene>
    <name evidence="1" type="ORF">L195_g034192</name>
</gene>
<protein>
    <submittedName>
        <fullName evidence="1">Retrovirus-related Pol polyprotein from transposon TNT 1-94</fullName>
    </submittedName>
</protein>
<reference evidence="1 2" key="1">
    <citation type="journal article" date="2014" name="Am. J. Bot.">
        <title>Genome assembly and annotation for red clover (Trifolium pratense; Fabaceae).</title>
        <authorList>
            <person name="Istvanek J."/>
            <person name="Jaros M."/>
            <person name="Krenek A."/>
            <person name="Repkova J."/>
        </authorList>
    </citation>
    <scope>NUCLEOTIDE SEQUENCE [LARGE SCALE GENOMIC DNA]</scope>
    <source>
        <strain evidence="2">cv. Tatra</strain>
        <tissue evidence="1">Young leaves</tissue>
    </source>
</reference>